<feature type="region of interest" description="Disordered" evidence="1">
    <location>
        <begin position="30"/>
        <end position="111"/>
    </location>
</feature>
<sequence length="111" mass="12754">MEQQYTQFLQDLQEDAYSSQFLTYNRIDYEFGPSGSEKVQEQYPNPQCDAPKPRDQHRPATGPKEDGLLQGPSANSVQRGAEKETDATVSQAEIYFSTREDRARHRPRTEL</sequence>
<gene>
    <name evidence="2" type="ORF">chiPu_0019672</name>
</gene>
<name>A0A401RSS9_CHIPU</name>
<accession>A0A401RSS9</accession>
<organism evidence="2 3">
    <name type="scientific">Chiloscyllium punctatum</name>
    <name type="common">Brownbanded bambooshark</name>
    <name type="synonym">Hemiscyllium punctatum</name>
    <dbReference type="NCBI Taxonomy" id="137246"/>
    <lineage>
        <taxon>Eukaryota</taxon>
        <taxon>Metazoa</taxon>
        <taxon>Chordata</taxon>
        <taxon>Craniata</taxon>
        <taxon>Vertebrata</taxon>
        <taxon>Chondrichthyes</taxon>
        <taxon>Elasmobranchii</taxon>
        <taxon>Galeomorphii</taxon>
        <taxon>Galeoidea</taxon>
        <taxon>Orectolobiformes</taxon>
        <taxon>Hemiscylliidae</taxon>
        <taxon>Chiloscyllium</taxon>
    </lineage>
</organism>
<dbReference type="EMBL" id="BEZZ01002109">
    <property type="protein sequence ID" value="GCC21205.1"/>
    <property type="molecule type" value="Genomic_DNA"/>
</dbReference>
<feature type="compositionally biased region" description="Basic and acidic residues" evidence="1">
    <location>
        <begin position="51"/>
        <end position="67"/>
    </location>
</feature>
<evidence type="ECO:0000313" key="2">
    <source>
        <dbReference type="EMBL" id="GCC21205.1"/>
    </source>
</evidence>
<dbReference type="Proteomes" id="UP000287033">
    <property type="component" value="Unassembled WGS sequence"/>
</dbReference>
<evidence type="ECO:0000256" key="1">
    <source>
        <dbReference type="SAM" id="MobiDB-lite"/>
    </source>
</evidence>
<proteinExistence type="predicted"/>
<evidence type="ECO:0000313" key="3">
    <source>
        <dbReference type="Proteomes" id="UP000287033"/>
    </source>
</evidence>
<dbReference type="AlphaFoldDB" id="A0A401RSS9"/>
<keyword evidence="3" id="KW-1185">Reference proteome</keyword>
<comment type="caution">
    <text evidence="2">The sequence shown here is derived from an EMBL/GenBank/DDBJ whole genome shotgun (WGS) entry which is preliminary data.</text>
</comment>
<feature type="compositionally biased region" description="Basic and acidic residues" evidence="1">
    <location>
        <begin position="98"/>
        <end position="111"/>
    </location>
</feature>
<protein>
    <submittedName>
        <fullName evidence="2">Uncharacterized protein</fullName>
    </submittedName>
</protein>
<reference evidence="2 3" key="1">
    <citation type="journal article" date="2018" name="Nat. Ecol. Evol.">
        <title>Shark genomes provide insights into elasmobranch evolution and the origin of vertebrates.</title>
        <authorList>
            <person name="Hara Y"/>
            <person name="Yamaguchi K"/>
            <person name="Onimaru K"/>
            <person name="Kadota M"/>
            <person name="Koyanagi M"/>
            <person name="Keeley SD"/>
            <person name="Tatsumi K"/>
            <person name="Tanaka K"/>
            <person name="Motone F"/>
            <person name="Kageyama Y"/>
            <person name="Nozu R"/>
            <person name="Adachi N"/>
            <person name="Nishimura O"/>
            <person name="Nakagawa R"/>
            <person name="Tanegashima C"/>
            <person name="Kiyatake I"/>
            <person name="Matsumoto R"/>
            <person name="Murakumo K"/>
            <person name="Nishida K"/>
            <person name="Terakita A"/>
            <person name="Kuratani S"/>
            <person name="Sato K"/>
            <person name="Hyodo S Kuraku.S."/>
        </authorList>
    </citation>
    <scope>NUCLEOTIDE SEQUENCE [LARGE SCALE GENOMIC DNA]</scope>
</reference>